<accession>A0A8S1K035</accession>
<evidence type="ECO:0008006" key="4">
    <source>
        <dbReference type="Google" id="ProtNLM"/>
    </source>
</evidence>
<dbReference type="AlphaFoldDB" id="A0A8S1K035"/>
<keyword evidence="1" id="KW-1133">Transmembrane helix</keyword>
<keyword evidence="1" id="KW-0812">Transmembrane</keyword>
<dbReference type="Proteomes" id="UP000688137">
    <property type="component" value="Unassembled WGS sequence"/>
</dbReference>
<sequence>MKAFTLKSGIMRNFLYIVLFIQFINDKKFEFNFNSLEMEYAYREWSFNNNHHRFQIFFSFIGGYLIVMIIKFNSTNTLLPLIISCISLCLELTLLFFIRKYKEKVEIIMTMNQILLSVICEFYRIFALKTNLWYLGYSLASMKLIIYARGNKFIVQSGVQVMCQCCSFIFMEEEDVYQLVAHNLLTFLLVMFRYQLELINRKYFIASQSQSQYENLIQDLLPSWVVIVKYDKMQGQLSLDKINKNMQNKFNIMDDKCFREFLRNLKVLPYEFERQNLQFIKLEHTLIRQLQTNKDDQTVERYHAFMDKKDSKIKQQKFKITQVFFKTFEPSIILLFEEIKEDKYDQLLYQVQQRDYTSCTNARISLTILTKQIQLLKYLKSLIPQWFNGKQSQFINSLTSSIMNQIQYGYIMFNLNFDVLNLFKISHTQLKFEINQIQPTIFMEQLCEDLQLSKKLINKYVVSAEFNEVIKTDKAKLISIIINLVEFCKILLSIIHGDDKILSQAVPLGSQIQIHLKQTKKWKNCIKISITHPKLFISPFVRDLFGDIETSIDHKKRNWSSKNYFEMINQLNSTFQQIYEYYKKEHKSTGLIDDDIHNLFHNQKSNVNFSEESRGYILQNHTQPQFQFNVLGYPMAQYLISQLGPQNKIKFKNRYQNLIQTPSQQNINTQYTKLQFLLYQDLNDFIYELNKHEKPILETYHKKKLSNHDISQKFYYAQLASSPRKFV</sequence>
<reference evidence="2" key="1">
    <citation type="submission" date="2021-01" db="EMBL/GenBank/DDBJ databases">
        <authorList>
            <consortium name="Genoscope - CEA"/>
            <person name="William W."/>
        </authorList>
    </citation>
    <scope>NUCLEOTIDE SEQUENCE</scope>
</reference>
<dbReference type="OMA" id="ERYHAFM"/>
<keyword evidence="3" id="KW-1185">Reference proteome</keyword>
<protein>
    <recommendedName>
        <fullName evidence="4">Transmembrane protein</fullName>
    </recommendedName>
</protein>
<evidence type="ECO:0000313" key="2">
    <source>
        <dbReference type="EMBL" id="CAD8046380.1"/>
    </source>
</evidence>
<feature type="transmembrane region" description="Helical" evidence="1">
    <location>
        <begin position="78"/>
        <end position="98"/>
    </location>
</feature>
<gene>
    <name evidence="2" type="ORF">PPRIM_AZ9-3.1.T0100323</name>
</gene>
<name>A0A8S1K035_PARPR</name>
<evidence type="ECO:0000313" key="3">
    <source>
        <dbReference type="Proteomes" id="UP000688137"/>
    </source>
</evidence>
<comment type="caution">
    <text evidence="2">The sequence shown here is derived from an EMBL/GenBank/DDBJ whole genome shotgun (WGS) entry which is preliminary data.</text>
</comment>
<dbReference type="EMBL" id="CAJJDM010000007">
    <property type="protein sequence ID" value="CAD8046380.1"/>
    <property type="molecule type" value="Genomic_DNA"/>
</dbReference>
<feature type="transmembrane region" description="Helical" evidence="1">
    <location>
        <begin position="105"/>
        <end position="126"/>
    </location>
</feature>
<organism evidence="2 3">
    <name type="scientific">Paramecium primaurelia</name>
    <dbReference type="NCBI Taxonomy" id="5886"/>
    <lineage>
        <taxon>Eukaryota</taxon>
        <taxon>Sar</taxon>
        <taxon>Alveolata</taxon>
        <taxon>Ciliophora</taxon>
        <taxon>Intramacronucleata</taxon>
        <taxon>Oligohymenophorea</taxon>
        <taxon>Peniculida</taxon>
        <taxon>Parameciidae</taxon>
        <taxon>Paramecium</taxon>
    </lineage>
</organism>
<evidence type="ECO:0000256" key="1">
    <source>
        <dbReference type="SAM" id="Phobius"/>
    </source>
</evidence>
<feature type="transmembrane region" description="Helical" evidence="1">
    <location>
        <begin position="54"/>
        <end position="72"/>
    </location>
</feature>
<proteinExistence type="predicted"/>
<keyword evidence="1" id="KW-0472">Membrane</keyword>